<dbReference type="PhylomeDB" id="B3RQN9"/>
<protein>
    <recommendedName>
        <fullName evidence="1">AD domain-containing protein</fullName>
    </recommendedName>
</protein>
<dbReference type="Proteomes" id="UP000009022">
    <property type="component" value="Unassembled WGS sequence"/>
</dbReference>
<dbReference type="InParanoid" id="B3RQN9"/>
<dbReference type="RefSeq" id="XP_002111276.1">
    <property type="nucleotide sequence ID" value="XM_002111240.1"/>
</dbReference>
<dbReference type="InterPro" id="IPR039683">
    <property type="entry name" value="Lsm12-like"/>
</dbReference>
<dbReference type="EMBL" id="DS985243">
    <property type="protein sequence ID" value="EDV27280.1"/>
    <property type="molecule type" value="Genomic_DNA"/>
</dbReference>
<keyword evidence="3" id="KW-1185">Reference proteome</keyword>
<proteinExistence type="predicted"/>
<dbReference type="Pfam" id="PF09793">
    <property type="entry name" value="AD"/>
    <property type="match status" value="1"/>
</dbReference>
<name>B3RQN9_TRIAD</name>
<dbReference type="AlphaFoldDB" id="B3RQN9"/>
<dbReference type="Pfam" id="PF21166">
    <property type="entry name" value="LSM12_LSM"/>
    <property type="match status" value="1"/>
</dbReference>
<evidence type="ECO:0000313" key="3">
    <source>
        <dbReference type="Proteomes" id="UP000009022"/>
    </source>
</evidence>
<dbReference type="SMART" id="SM00995">
    <property type="entry name" value="AD"/>
    <property type="match status" value="1"/>
</dbReference>
<dbReference type="HOGENOM" id="CLU_1429756_0_0_1"/>
<evidence type="ECO:0000313" key="2">
    <source>
        <dbReference type="EMBL" id="EDV27280.1"/>
    </source>
</evidence>
<dbReference type="KEGG" id="tad:TRIADDRAFT_63807"/>
<dbReference type="GeneID" id="6751937"/>
<evidence type="ECO:0000259" key="1">
    <source>
        <dbReference type="PROSITE" id="PS52001"/>
    </source>
</evidence>
<dbReference type="PROSITE" id="PS52001">
    <property type="entry name" value="AD"/>
    <property type="match status" value="1"/>
</dbReference>
<dbReference type="STRING" id="10228.B3RQN9"/>
<dbReference type="CTD" id="6751937"/>
<feature type="domain" description="AD" evidence="1">
    <location>
        <begin position="94"/>
        <end position="184"/>
    </location>
</feature>
<dbReference type="OrthoDB" id="1057137at2759"/>
<dbReference type="InterPro" id="IPR047574">
    <property type="entry name" value="AD"/>
</dbReference>
<accession>B3RQN9</accession>
<gene>
    <name evidence="2" type="ORF">TRIADDRAFT_63807</name>
</gene>
<sequence length="190" mass="21248">MASSTRKDVSTSDAVGLNMRKIPPLRIGDKVRLVTCLGSELQGDVDAFEEKTKMLVLSKQSQNREWRDVMIVNLTKLREIDVIEDCDKSPPSLPELNLEGIDQRLQEAIEEGKIVHREGISRTGALVYAAIKKKFDVKWKGKLLCAIDESVKIREPYGINDCSGNEQGLKIIQKVLNDFYSGQTANKDGD</sequence>
<reference evidence="2 3" key="1">
    <citation type="journal article" date="2008" name="Nature">
        <title>The Trichoplax genome and the nature of placozoans.</title>
        <authorList>
            <person name="Srivastava M."/>
            <person name="Begovic E."/>
            <person name="Chapman J."/>
            <person name="Putnam N.H."/>
            <person name="Hellsten U."/>
            <person name="Kawashima T."/>
            <person name="Kuo A."/>
            <person name="Mitros T."/>
            <person name="Salamov A."/>
            <person name="Carpenter M.L."/>
            <person name="Signorovitch A.Y."/>
            <person name="Moreno M.A."/>
            <person name="Kamm K."/>
            <person name="Grimwood J."/>
            <person name="Schmutz J."/>
            <person name="Shapiro H."/>
            <person name="Grigoriev I.V."/>
            <person name="Buss L.W."/>
            <person name="Schierwater B."/>
            <person name="Dellaporta S.L."/>
            <person name="Rokhsar D.S."/>
        </authorList>
    </citation>
    <scope>NUCLEOTIDE SEQUENCE [LARGE SCALE GENOMIC DNA]</scope>
    <source>
        <strain evidence="2 3">Grell-BS-1999</strain>
    </source>
</reference>
<dbReference type="OMA" id="QAQVVCF"/>
<dbReference type="eggNOG" id="KOG4401">
    <property type="taxonomic scope" value="Eukaryota"/>
</dbReference>
<dbReference type="InterPro" id="IPR019181">
    <property type="entry name" value="LSM12_ABD"/>
</dbReference>
<dbReference type="InterPro" id="IPR048478">
    <property type="entry name" value="LSM12_LSM"/>
</dbReference>
<organism evidence="2 3">
    <name type="scientific">Trichoplax adhaerens</name>
    <name type="common">Trichoplax reptans</name>
    <dbReference type="NCBI Taxonomy" id="10228"/>
    <lineage>
        <taxon>Eukaryota</taxon>
        <taxon>Metazoa</taxon>
        <taxon>Placozoa</taxon>
        <taxon>Uniplacotomia</taxon>
        <taxon>Trichoplacea</taxon>
        <taxon>Trichoplacidae</taxon>
        <taxon>Trichoplax</taxon>
    </lineage>
</organism>
<dbReference type="PANTHER" id="PTHR13542">
    <property type="entry name" value="LSM12 HOMOLOG"/>
    <property type="match status" value="1"/>
</dbReference>